<protein>
    <submittedName>
        <fullName evidence="2">Uncharacterized protein</fullName>
    </submittedName>
</protein>
<gene>
    <name evidence="2" type="ORF">IEO21_06481</name>
</gene>
<feature type="region of interest" description="Disordered" evidence="1">
    <location>
        <begin position="1"/>
        <end position="61"/>
    </location>
</feature>
<evidence type="ECO:0000256" key="1">
    <source>
        <dbReference type="SAM" id="MobiDB-lite"/>
    </source>
</evidence>
<comment type="caution">
    <text evidence="2">The sequence shown here is derived from an EMBL/GenBank/DDBJ whole genome shotgun (WGS) entry which is preliminary data.</text>
</comment>
<name>A0A8H7NZV7_9APHY</name>
<accession>A0A8H7NZV7</accession>
<dbReference type="Proteomes" id="UP000639403">
    <property type="component" value="Unassembled WGS sequence"/>
</dbReference>
<evidence type="ECO:0000313" key="3">
    <source>
        <dbReference type="Proteomes" id="UP000639403"/>
    </source>
</evidence>
<organism evidence="2 3">
    <name type="scientific">Rhodonia placenta</name>
    <dbReference type="NCBI Taxonomy" id="104341"/>
    <lineage>
        <taxon>Eukaryota</taxon>
        <taxon>Fungi</taxon>
        <taxon>Dikarya</taxon>
        <taxon>Basidiomycota</taxon>
        <taxon>Agaricomycotina</taxon>
        <taxon>Agaricomycetes</taxon>
        <taxon>Polyporales</taxon>
        <taxon>Adustoporiaceae</taxon>
        <taxon>Rhodonia</taxon>
    </lineage>
</organism>
<sequence>MSTAPAEKQPESTQTSPPLTGDEHVDPEHNALTSDNEGSTSRVSLDDPVADDLPEADHPTVALLIPFPPTLRQPSKKDDKVPPFMIYAPMAAPLPPLKEGEKDSLTNKAIRKWQKEEKEAREKGTGFKHVDDTQLISKGMSATKNSRIEFLVRTPNKKKLKELRFVYPRSWPAEHVREDFTQLVKSAKKGAIMNGIIATSMAPFALAFDTLTFIPGVRSLFLARARVTSLTSLQPFEITAVWSASSWTGAARATGIANRVTSSSLPIAFIPDPALDMLRFRVHELCYRYVRPGTLGPPQWNGAEGGPVKRGPDLAGLVLEALRAHGEDMDDLETDRRIVAEDMERCLKKAAKEWVKTRIGCAPSSKLVVAPAVIWRAHDVYQVHGDELGRTGIQGPLSLVPLMACTACPYVTSKTLTAFQRDQTVAPNGWW</sequence>
<dbReference type="EMBL" id="JADOXO010000146">
    <property type="protein sequence ID" value="KAF9811725.1"/>
    <property type="molecule type" value="Genomic_DNA"/>
</dbReference>
<reference evidence="2" key="2">
    <citation type="journal article" name="Front. Microbiol.">
        <title>Degradative Capacity of Two Strains of Rhodonia placenta: From Phenotype to Genotype.</title>
        <authorList>
            <person name="Kolle M."/>
            <person name="Horta M.A.C."/>
            <person name="Nowrousian M."/>
            <person name="Ohm R.A."/>
            <person name="Benz J.P."/>
            <person name="Pilgard A."/>
        </authorList>
    </citation>
    <scope>NUCLEOTIDE SEQUENCE</scope>
    <source>
        <strain evidence="2">FPRL280</strain>
    </source>
</reference>
<dbReference type="AlphaFoldDB" id="A0A8H7NZV7"/>
<reference evidence="2" key="1">
    <citation type="submission" date="2020-11" db="EMBL/GenBank/DDBJ databases">
        <authorList>
            <person name="Koelle M."/>
            <person name="Horta M.A.C."/>
            <person name="Nowrousian M."/>
            <person name="Ohm R.A."/>
            <person name="Benz P."/>
            <person name="Pilgard A."/>
        </authorList>
    </citation>
    <scope>NUCLEOTIDE SEQUENCE</scope>
    <source>
        <strain evidence="2">FPRL280</strain>
    </source>
</reference>
<evidence type="ECO:0000313" key="2">
    <source>
        <dbReference type="EMBL" id="KAF9811725.1"/>
    </source>
</evidence>
<proteinExistence type="predicted"/>
<feature type="compositionally biased region" description="Polar residues" evidence="1">
    <location>
        <begin position="31"/>
        <end position="43"/>
    </location>
</feature>